<dbReference type="AlphaFoldDB" id="A0A0W8F8L3"/>
<organism evidence="1">
    <name type="scientific">hydrocarbon metagenome</name>
    <dbReference type="NCBI Taxonomy" id="938273"/>
    <lineage>
        <taxon>unclassified sequences</taxon>
        <taxon>metagenomes</taxon>
        <taxon>ecological metagenomes</taxon>
    </lineage>
</organism>
<gene>
    <name evidence="1" type="ORF">ASZ90_013104</name>
</gene>
<reference evidence="1" key="1">
    <citation type="journal article" date="2015" name="Proc. Natl. Acad. Sci. U.S.A.">
        <title>Networks of energetic and metabolic interactions define dynamics in microbial communities.</title>
        <authorList>
            <person name="Embree M."/>
            <person name="Liu J.K."/>
            <person name="Al-Bassam M.M."/>
            <person name="Zengler K."/>
        </authorList>
    </citation>
    <scope>NUCLEOTIDE SEQUENCE</scope>
</reference>
<proteinExistence type="predicted"/>
<accession>A0A0W8F8L3</accession>
<evidence type="ECO:0000313" key="1">
    <source>
        <dbReference type="EMBL" id="KUG17197.1"/>
    </source>
</evidence>
<comment type="caution">
    <text evidence="1">The sequence shown here is derived from an EMBL/GenBank/DDBJ whole genome shotgun (WGS) entry which is preliminary data.</text>
</comment>
<sequence length="59" mass="7149">MTDHLKEIIAEIKEEKPDNLFIKFLESISDINYGIEEKQDYLKDRYIEISNLYQLQEKI</sequence>
<dbReference type="EMBL" id="LNQE01001458">
    <property type="protein sequence ID" value="KUG17197.1"/>
    <property type="molecule type" value="Genomic_DNA"/>
</dbReference>
<protein>
    <submittedName>
        <fullName evidence="1">Uncharacterized protein</fullName>
    </submittedName>
</protein>
<name>A0A0W8F8L3_9ZZZZ</name>